<feature type="coiled-coil region" evidence="1">
    <location>
        <begin position="266"/>
        <end position="393"/>
    </location>
</feature>
<dbReference type="EMBL" id="CP050313">
    <property type="protein sequence ID" value="QIR14239.1"/>
    <property type="molecule type" value="Genomic_DNA"/>
</dbReference>
<dbReference type="Pfam" id="PF13476">
    <property type="entry name" value="AAA_23"/>
    <property type="match status" value="1"/>
</dbReference>
<dbReference type="GO" id="GO:0016887">
    <property type="term" value="F:ATP hydrolysis activity"/>
    <property type="evidence" value="ECO:0007669"/>
    <property type="project" value="InterPro"/>
</dbReference>
<dbReference type="PANTHER" id="PTHR32114">
    <property type="entry name" value="ABC TRANSPORTER ABCH.3"/>
    <property type="match status" value="1"/>
</dbReference>
<dbReference type="Pfam" id="PF13558">
    <property type="entry name" value="SbcC_Walker_B"/>
    <property type="match status" value="1"/>
</dbReference>
<feature type="coiled-coil region" evidence="1">
    <location>
        <begin position="620"/>
        <end position="682"/>
    </location>
</feature>
<dbReference type="SUPFAM" id="SSF52540">
    <property type="entry name" value="P-loop containing nucleoside triphosphate hydrolases"/>
    <property type="match status" value="2"/>
</dbReference>
<feature type="domain" description="Rad50/SbcC-type AAA" evidence="2">
    <location>
        <begin position="5"/>
        <end position="241"/>
    </location>
</feature>
<sequence length="1247" mass="141494">MKILSLRFKNINSLQDEWKIDFSQSPFAENGLFAIIGPTGSGKTTILDAICLALYHRTPRLSVISKTTNELMTRGTSECLAEVEFEVKGVGYRAFWSQRRARDNADGNLQDAQVELAKMADGKIIASQIKRKAELIEQITGLDFARFTKSMMLSQGEFAAFLNADANVRAELLEELTGTEIYGQISERVHQHFSQSKQALALLESQIGHVKLLSDDQISDNQQQQQALSKELSQIELTLTKYQAFLLWLTDKEQADKQLLLCQNALLDAQQALDEQQTALQKLADSEPAEKLLTLYERQSQLADKVALVEKQINEISEHLQQTEQELATSEPLTAQLQTELKAAKQQYQQLVQLIDNQVVPLDHDIEVLTQQVQQQQANCDQTSRQQQTLRQEQQQISQQITLINEQNSALMPQVSAYPKGELICQHISGWQTQLSQLQQQHAQLTNIDTEINQTNSQLLENEQSTAQLQTTIQVLNQQAVDEAQRLETLEQQITTLLNGQSERALTQQYQQLLAQQGQRVQLTQLYTQYTHAENEQQQLTHQLGQLSDTISQQEQMLAQTRQAWSDKNQQVKDVQQLLKQERHIADLTHERAKLVEGQPCALCGSTSHPLVEQYQAINLSQTEQRELSLQAELDDLKTKGEQQKHRLTEYTVEQKNKQQQLQKLVEQINNTLNQAAQLAASLSFAGDFTQPNVQSLLTQFTENKQFEQQTLAETLDKLTQQNELKSQLIEQKAHNDKKLQQTTNQLQLLTQQTASAQQFLERQYQQIADLIAEKNTILLNLNHQANACGLELPTHVTQTTGARLSESVTLAELTFWLSGLSVSMQQWQQASQGLLDNRQQLAMLQQKDEQLQLQVAALIQQQQAGEQNLQQLQQSRQQKIAQRIALFGDKKTQTEKHKVEQAIAQGEQQLQTQVELLQQIQSRRNTQSTQLQSLQAQLQQVKDEHSQSHSQWTQALELSPFENAADFKQALISPQQRQSLQALKQSLDSQLHERKVLLTQTQKQQQTLQHQAAENQYKLTDAPLITQQNLALKEQQQSLQQNLWQLRHTIKQDEELRKHQSELLACYDNAKQQYDEVAYLHALIGSQKGDKFRKFAQGLTLDHLVALANRQLGRLHGRYQLQRKDSEALELQVLDTWQADAVRDTRTLSGGESFLVSLALALALSDLVSHKTSIDSLFLDEGFGTLDSQTLDIALDALDNLNASGKMIGVISHIEAMKERIAVQIKVHKMNGLGVSKLQKEFAIAK</sequence>
<accession>A0A6G9QK44</accession>
<keyword evidence="4" id="KW-1185">Reference proteome</keyword>
<dbReference type="Gene3D" id="3.40.50.300">
    <property type="entry name" value="P-loop containing nucleotide triphosphate hydrolases"/>
    <property type="match status" value="2"/>
</dbReference>
<dbReference type="KEGG" id="saes:HBH39_06865"/>
<evidence type="ECO:0000313" key="4">
    <source>
        <dbReference type="Proteomes" id="UP000502608"/>
    </source>
</evidence>
<name>A0A6G9QK44_9GAMM</name>
<protein>
    <submittedName>
        <fullName evidence="3">AAA family ATPase</fullName>
    </submittedName>
</protein>
<evidence type="ECO:0000313" key="3">
    <source>
        <dbReference type="EMBL" id="QIR14239.1"/>
    </source>
</evidence>
<dbReference type="InterPro" id="IPR027417">
    <property type="entry name" value="P-loop_NTPase"/>
</dbReference>
<feature type="coiled-coil region" evidence="1">
    <location>
        <begin position="842"/>
        <end position="876"/>
    </location>
</feature>
<organism evidence="3 4">
    <name type="scientific">Shewanella aestuarii</name>
    <dbReference type="NCBI Taxonomy" id="1028752"/>
    <lineage>
        <taxon>Bacteria</taxon>
        <taxon>Pseudomonadati</taxon>
        <taxon>Pseudomonadota</taxon>
        <taxon>Gammaproteobacteria</taxon>
        <taxon>Alteromonadales</taxon>
        <taxon>Shewanellaceae</taxon>
        <taxon>Shewanella</taxon>
    </lineage>
</organism>
<dbReference type="Proteomes" id="UP000502608">
    <property type="component" value="Chromosome"/>
</dbReference>
<gene>
    <name evidence="3" type="ORF">HBH39_06865</name>
</gene>
<dbReference type="GO" id="GO:0006302">
    <property type="term" value="P:double-strand break repair"/>
    <property type="evidence" value="ECO:0007669"/>
    <property type="project" value="InterPro"/>
</dbReference>
<dbReference type="AlphaFoldDB" id="A0A6G9QK44"/>
<dbReference type="RefSeq" id="WP_167676796.1">
    <property type="nucleotide sequence ID" value="NZ_CP050313.1"/>
</dbReference>
<dbReference type="InterPro" id="IPR038729">
    <property type="entry name" value="Rad50/SbcC_AAA"/>
</dbReference>
<dbReference type="PANTHER" id="PTHR32114:SF2">
    <property type="entry name" value="ABC TRANSPORTER ABCH.3"/>
    <property type="match status" value="1"/>
</dbReference>
<evidence type="ECO:0000256" key="1">
    <source>
        <dbReference type="SAM" id="Coils"/>
    </source>
</evidence>
<keyword evidence="1" id="KW-0175">Coiled coil</keyword>
<reference evidence="3 4" key="1">
    <citation type="submission" date="2020-03" db="EMBL/GenBank/DDBJ databases">
        <title>Complete genome sequence of Shewanella sp.</title>
        <authorList>
            <person name="Kim Y.-S."/>
            <person name="Kim S.-J."/>
            <person name="Jung H.-K."/>
            <person name="Kim K.-H."/>
        </authorList>
    </citation>
    <scope>NUCLEOTIDE SEQUENCE [LARGE SCALE GENOMIC DNA]</scope>
    <source>
        <strain evidence="3 4">PN3F2</strain>
    </source>
</reference>
<evidence type="ECO:0000259" key="2">
    <source>
        <dbReference type="Pfam" id="PF13476"/>
    </source>
</evidence>
<feature type="coiled-coil region" evidence="1">
    <location>
        <begin position="918"/>
        <end position="952"/>
    </location>
</feature>
<proteinExistence type="predicted"/>